<dbReference type="InterPro" id="IPR006913">
    <property type="entry name" value="CENP-V/GFA"/>
</dbReference>
<evidence type="ECO:0000256" key="2">
    <source>
        <dbReference type="ARBA" id="ARBA00022723"/>
    </source>
</evidence>
<dbReference type="RefSeq" id="XP_056030335.1">
    <property type="nucleotide sequence ID" value="XM_056173477.1"/>
</dbReference>
<evidence type="ECO:0000256" key="4">
    <source>
        <dbReference type="ARBA" id="ARBA00023239"/>
    </source>
</evidence>
<dbReference type="GO" id="GO:0016846">
    <property type="term" value="F:carbon-sulfur lyase activity"/>
    <property type="evidence" value="ECO:0007669"/>
    <property type="project" value="InterPro"/>
</dbReference>
<keyword evidence="4" id="KW-0456">Lyase</keyword>
<protein>
    <submittedName>
        <fullName evidence="6">Glutathione-dependent formaldehyde-activating enzyme domain-containing protein</fullName>
    </submittedName>
</protein>
<dbReference type="PANTHER" id="PTHR33337">
    <property type="entry name" value="GFA DOMAIN-CONTAINING PROTEIN"/>
    <property type="match status" value="1"/>
</dbReference>
<evidence type="ECO:0000313" key="6">
    <source>
        <dbReference type="EMBL" id="KAJ4861279.1"/>
    </source>
</evidence>
<dbReference type="AlphaFoldDB" id="A0A9W9BH55"/>
<dbReference type="PANTHER" id="PTHR33337:SF33">
    <property type="entry name" value="CENP-V_GFA DOMAIN-CONTAINING PROTEIN"/>
    <property type="match status" value="1"/>
</dbReference>
<evidence type="ECO:0000259" key="5">
    <source>
        <dbReference type="PROSITE" id="PS51891"/>
    </source>
</evidence>
<evidence type="ECO:0000256" key="3">
    <source>
        <dbReference type="ARBA" id="ARBA00022833"/>
    </source>
</evidence>
<dbReference type="Pfam" id="PF04828">
    <property type="entry name" value="GFA"/>
    <property type="match status" value="1"/>
</dbReference>
<gene>
    <name evidence="6" type="ORF">T069G_06267</name>
</gene>
<feature type="domain" description="CENP-V/GFA" evidence="5">
    <location>
        <begin position="6"/>
        <end position="115"/>
    </location>
</feature>
<dbReference type="EMBL" id="JAOPEN010000003">
    <property type="protein sequence ID" value="KAJ4861279.1"/>
    <property type="molecule type" value="Genomic_DNA"/>
</dbReference>
<keyword evidence="7" id="KW-1185">Reference proteome</keyword>
<name>A0A9W9BH55_9HYPO</name>
<evidence type="ECO:0000256" key="1">
    <source>
        <dbReference type="ARBA" id="ARBA00005495"/>
    </source>
</evidence>
<keyword evidence="2" id="KW-0479">Metal-binding</keyword>
<dbReference type="Gene3D" id="3.90.1590.10">
    <property type="entry name" value="glutathione-dependent formaldehyde- activating enzyme (gfa)"/>
    <property type="match status" value="1"/>
</dbReference>
<dbReference type="GeneID" id="80868165"/>
<comment type="similarity">
    <text evidence="1">Belongs to the Gfa family.</text>
</comment>
<comment type="caution">
    <text evidence="6">The sequence shown here is derived from an EMBL/GenBank/DDBJ whole genome shotgun (WGS) entry which is preliminary data.</text>
</comment>
<evidence type="ECO:0000313" key="7">
    <source>
        <dbReference type="Proteomes" id="UP001140511"/>
    </source>
</evidence>
<keyword evidence="3" id="KW-0862">Zinc</keyword>
<dbReference type="PROSITE" id="PS51891">
    <property type="entry name" value="CENP_V_GFA"/>
    <property type="match status" value="1"/>
</dbReference>
<reference evidence="6" key="1">
    <citation type="submission" date="2022-09" db="EMBL/GenBank/DDBJ databases">
        <title>Chromosome-level assembly of Trichoderma breve T069, a fungus used in development of biopesticide product.</title>
        <authorList>
            <person name="Lin R."/>
            <person name="Liu T."/>
        </authorList>
    </citation>
    <scope>NUCLEOTIDE SEQUENCE</scope>
    <source>
        <strain evidence="6">T069</strain>
    </source>
</reference>
<sequence>MVPVIYHGSCLCDSITFDIEGEPEKVFSCYCLDCAKNSGGPYQLVAKYDVSKITVKDPQNAQAVWIISQTQSGFEKHKVFCRQCGCTLWTIPMHHQGLKIMVRTSLVNGGLEQWQPQAALFADCQPSWMKHTLDGKLR</sequence>
<organism evidence="6 7">
    <name type="scientific">Trichoderma breve</name>
    <dbReference type="NCBI Taxonomy" id="2034170"/>
    <lineage>
        <taxon>Eukaryota</taxon>
        <taxon>Fungi</taxon>
        <taxon>Dikarya</taxon>
        <taxon>Ascomycota</taxon>
        <taxon>Pezizomycotina</taxon>
        <taxon>Sordariomycetes</taxon>
        <taxon>Hypocreomycetidae</taxon>
        <taxon>Hypocreales</taxon>
        <taxon>Hypocreaceae</taxon>
        <taxon>Trichoderma</taxon>
    </lineage>
</organism>
<accession>A0A9W9BH55</accession>
<dbReference type="Proteomes" id="UP001140511">
    <property type="component" value="Unassembled WGS sequence"/>
</dbReference>
<dbReference type="InterPro" id="IPR011057">
    <property type="entry name" value="Mss4-like_sf"/>
</dbReference>
<dbReference type="GO" id="GO:0046872">
    <property type="term" value="F:metal ion binding"/>
    <property type="evidence" value="ECO:0007669"/>
    <property type="project" value="UniProtKB-KW"/>
</dbReference>
<dbReference type="SUPFAM" id="SSF51316">
    <property type="entry name" value="Mss4-like"/>
    <property type="match status" value="1"/>
</dbReference>
<proteinExistence type="inferred from homology"/>